<accession>A0ACD3BCC2</accession>
<name>A0ACD3BCC2_9AGAR</name>
<dbReference type="Proteomes" id="UP000308600">
    <property type="component" value="Unassembled WGS sequence"/>
</dbReference>
<proteinExistence type="predicted"/>
<organism evidence="1 2">
    <name type="scientific">Pluteus cervinus</name>
    <dbReference type="NCBI Taxonomy" id="181527"/>
    <lineage>
        <taxon>Eukaryota</taxon>
        <taxon>Fungi</taxon>
        <taxon>Dikarya</taxon>
        <taxon>Basidiomycota</taxon>
        <taxon>Agaricomycotina</taxon>
        <taxon>Agaricomycetes</taxon>
        <taxon>Agaricomycetidae</taxon>
        <taxon>Agaricales</taxon>
        <taxon>Pluteineae</taxon>
        <taxon>Pluteaceae</taxon>
        <taxon>Pluteus</taxon>
    </lineage>
</organism>
<evidence type="ECO:0000313" key="1">
    <source>
        <dbReference type="EMBL" id="TFK75805.1"/>
    </source>
</evidence>
<sequence>MQDTHLNATLRQIDELANDDIEMQAPPSRNSLFLVLDTNILLHYFEPITQFVEDVERLSVPILIIIPGIVVHELDGQKQRPELGWFSRRASTWLLKKIKERKSIKGQANEETCSPSGSWKIRQPGEVLGKERLNDSLVLDCCKHFQKGGITYLCSADKNLCIEAYSDSWNIPAITPENNWGSRDIARALGGDENILRNFQGNRSRYRDPKDVVKKRSSSLTRGKAPTPNNTVADDKMDIDDVEENLLPSHALDLLHLQVIEHFTSLLIELVARVGGTEVIMPGLDPVSRYAPGWKQLKKPCHQWVASPCLEYLGERKKTPNTRPSIGLFLSRPYSCQGARRGQDWSRRDWDICIAGLVQVGEDWKEPSFKESARELEPHMMVIFSSQMRPTGS</sequence>
<evidence type="ECO:0000313" key="2">
    <source>
        <dbReference type="Proteomes" id="UP000308600"/>
    </source>
</evidence>
<reference evidence="1 2" key="1">
    <citation type="journal article" date="2019" name="Nat. Ecol. Evol.">
        <title>Megaphylogeny resolves global patterns of mushroom evolution.</title>
        <authorList>
            <person name="Varga T."/>
            <person name="Krizsan K."/>
            <person name="Foldi C."/>
            <person name="Dima B."/>
            <person name="Sanchez-Garcia M."/>
            <person name="Sanchez-Ramirez S."/>
            <person name="Szollosi G.J."/>
            <person name="Szarkandi J.G."/>
            <person name="Papp V."/>
            <person name="Albert L."/>
            <person name="Andreopoulos W."/>
            <person name="Angelini C."/>
            <person name="Antonin V."/>
            <person name="Barry K.W."/>
            <person name="Bougher N.L."/>
            <person name="Buchanan P."/>
            <person name="Buyck B."/>
            <person name="Bense V."/>
            <person name="Catcheside P."/>
            <person name="Chovatia M."/>
            <person name="Cooper J."/>
            <person name="Damon W."/>
            <person name="Desjardin D."/>
            <person name="Finy P."/>
            <person name="Geml J."/>
            <person name="Haridas S."/>
            <person name="Hughes K."/>
            <person name="Justo A."/>
            <person name="Karasinski D."/>
            <person name="Kautmanova I."/>
            <person name="Kiss B."/>
            <person name="Kocsube S."/>
            <person name="Kotiranta H."/>
            <person name="LaButti K.M."/>
            <person name="Lechner B.E."/>
            <person name="Liimatainen K."/>
            <person name="Lipzen A."/>
            <person name="Lukacs Z."/>
            <person name="Mihaltcheva S."/>
            <person name="Morgado L.N."/>
            <person name="Niskanen T."/>
            <person name="Noordeloos M.E."/>
            <person name="Ohm R.A."/>
            <person name="Ortiz-Santana B."/>
            <person name="Ovrebo C."/>
            <person name="Racz N."/>
            <person name="Riley R."/>
            <person name="Savchenko A."/>
            <person name="Shiryaev A."/>
            <person name="Soop K."/>
            <person name="Spirin V."/>
            <person name="Szebenyi C."/>
            <person name="Tomsovsky M."/>
            <person name="Tulloss R.E."/>
            <person name="Uehling J."/>
            <person name="Grigoriev I.V."/>
            <person name="Vagvolgyi C."/>
            <person name="Papp T."/>
            <person name="Martin F.M."/>
            <person name="Miettinen O."/>
            <person name="Hibbett D.S."/>
            <person name="Nagy L.G."/>
        </authorList>
    </citation>
    <scope>NUCLEOTIDE SEQUENCE [LARGE SCALE GENOMIC DNA]</scope>
    <source>
        <strain evidence="1 2">NL-1719</strain>
    </source>
</reference>
<protein>
    <submittedName>
        <fullName evidence="1">Uncharacterized protein</fullName>
    </submittedName>
</protein>
<dbReference type="EMBL" id="ML208261">
    <property type="protein sequence ID" value="TFK75805.1"/>
    <property type="molecule type" value="Genomic_DNA"/>
</dbReference>
<gene>
    <name evidence="1" type="ORF">BDN72DRAFT_809450</name>
</gene>
<keyword evidence="2" id="KW-1185">Reference proteome</keyword>